<gene>
    <name evidence="3" type="ORF">HDA33_001529</name>
</gene>
<evidence type="ECO:0000259" key="2">
    <source>
        <dbReference type="PROSITE" id="PS51729"/>
    </source>
</evidence>
<proteinExistence type="predicted"/>
<dbReference type="Proteomes" id="UP000567246">
    <property type="component" value="Unassembled WGS sequence"/>
</dbReference>
<dbReference type="InterPro" id="IPR016181">
    <property type="entry name" value="Acyl_CoA_acyltransferase"/>
</dbReference>
<protein>
    <submittedName>
        <fullName evidence="3">Putative GNAT family acetyltransferase</fullName>
    </submittedName>
</protein>
<dbReference type="Gene3D" id="3.40.630.30">
    <property type="match status" value="1"/>
</dbReference>
<accession>A0A7W9JJ90</accession>
<feature type="region of interest" description="Disordered" evidence="1">
    <location>
        <begin position="100"/>
        <end position="125"/>
    </location>
</feature>
<evidence type="ECO:0000256" key="1">
    <source>
        <dbReference type="SAM" id="MobiDB-lite"/>
    </source>
</evidence>
<keyword evidence="4" id="KW-1185">Reference proteome</keyword>
<dbReference type="RefSeq" id="WP_184172300.1">
    <property type="nucleotide sequence ID" value="NZ_BAABAG010000022.1"/>
</dbReference>
<dbReference type="PROSITE" id="PS51729">
    <property type="entry name" value="GNAT_YJDJ"/>
    <property type="match status" value="1"/>
</dbReference>
<dbReference type="AlphaFoldDB" id="A0A7W9JJ90"/>
<reference evidence="3 4" key="1">
    <citation type="submission" date="2020-08" db="EMBL/GenBank/DDBJ databases">
        <title>Sequencing the genomes of 1000 actinobacteria strains.</title>
        <authorList>
            <person name="Klenk H.-P."/>
        </authorList>
    </citation>
    <scope>NUCLEOTIDE SEQUENCE [LARGE SCALE GENOMIC DNA]</scope>
    <source>
        <strain evidence="3 4">DSM 17945</strain>
    </source>
</reference>
<organism evidence="3 4">
    <name type="scientific">Micrococcus endophyticus</name>
    <dbReference type="NCBI Taxonomy" id="455343"/>
    <lineage>
        <taxon>Bacteria</taxon>
        <taxon>Bacillati</taxon>
        <taxon>Actinomycetota</taxon>
        <taxon>Actinomycetes</taxon>
        <taxon>Micrococcales</taxon>
        <taxon>Micrococcaceae</taxon>
        <taxon>Micrococcus</taxon>
    </lineage>
</organism>
<comment type="caution">
    <text evidence="3">The sequence shown here is derived from an EMBL/GenBank/DDBJ whole genome shotgun (WGS) entry which is preliminary data.</text>
</comment>
<sequence length="125" mass="13921">MTENTPTLDAPQVRRVGEKYEIVVDGDGTVAGYTLAIDYEGADGVAQRIFPHTKMAEEYGGRGLASVLVREALKDSVAAGFRIVPVCPYVKQWTQKHDDVAGDVDQPRPEHLQFLEEHARRRREG</sequence>
<dbReference type="InterPro" id="IPR031165">
    <property type="entry name" value="GNAT_YJDJ"/>
</dbReference>
<evidence type="ECO:0000313" key="4">
    <source>
        <dbReference type="Proteomes" id="UP000567246"/>
    </source>
</evidence>
<feature type="domain" description="N-acetyltransferase" evidence="2">
    <location>
        <begin position="12"/>
        <end position="105"/>
    </location>
</feature>
<dbReference type="EMBL" id="JACHMW010000001">
    <property type="protein sequence ID" value="MBB5848965.1"/>
    <property type="molecule type" value="Genomic_DNA"/>
</dbReference>
<dbReference type="CDD" id="cd04301">
    <property type="entry name" value="NAT_SF"/>
    <property type="match status" value="1"/>
</dbReference>
<evidence type="ECO:0000313" key="3">
    <source>
        <dbReference type="EMBL" id="MBB5848965.1"/>
    </source>
</evidence>
<name>A0A7W9JJ90_9MICC</name>
<keyword evidence="3" id="KW-0808">Transferase</keyword>
<dbReference type="Pfam" id="PF14542">
    <property type="entry name" value="Acetyltransf_CG"/>
    <property type="match status" value="1"/>
</dbReference>
<dbReference type="GO" id="GO:0016740">
    <property type="term" value="F:transferase activity"/>
    <property type="evidence" value="ECO:0007669"/>
    <property type="project" value="UniProtKB-KW"/>
</dbReference>
<dbReference type="SUPFAM" id="SSF55729">
    <property type="entry name" value="Acyl-CoA N-acyltransferases (Nat)"/>
    <property type="match status" value="1"/>
</dbReference>